<keyword evidence="2" id="KW-1185">Reference proteome</keyword>
<dbReference type="KEGG" id="llo:LLO_4077"/>
<gene>
    <name evidence="1" type="ordered locus">LLO_4077</name>
</gene>
<dbReference type="AlphaFoldDB" id="D3HLC4"/>
<proteinExistence type="predicted"/>
<dbReference type="Proteomes" id="UP000001060">
    <property type="component" value="Chromosome"/>
</dbReference>
<sequence length="65" mass="7517">MIPGFLHLESEVGSMKLNLMELDVKWLRTSICANKRRLSINLILRGMGIFELPLIKHFTCLQIFS</sequence>
<evidence type="ECO:0000313" key="2">
    <source>
        <dbReference type="Proteomes" id="UP000001060"/>
    </source>
</evidence>
<name>D3HLC4_LEGLN</name>
<organism evidence="1 2">
    <name type="scientific">Legionella longbeachae serogroup 1 (strain NSW150)</name>
    <dbReference type="NCBI Taxonomy" id="661367"/>
    <lineage>
        <taxon>Bacteria</taxon>
        <taxon>Pseudomonadati</taxon>
        <taxon>Pseudomonadota</taxon>
        <taxon>Gammaproteobacteria</taxon>
        <taxon>Legionellales</taxon>
        <taxon>Legionellaceae</taxon>
        <taxon>Legionella</taxon>
    </lineage>
</organism>
<accession>D3HLC4</accession>
<dbReference type="HOGENOM" id="CLU_2844470_0_0_6"/>
<reference evidence="1 2" key="1">
    <citation type="journal article" date="2010" name="PLoS Genet.">
        <title>Analysis of the Legionella longbeachae genome and transcriptome uncovers unique strategies to cause Legionnaires' disease.</title>
        <authorList>
            <person name="Cazalet C."/>
            <person name="Gomez-Valero L."/>
            <person name="Rusniok C."/>
            <person name="Lomma M."/>
            <person name="Dervins-Ravault D."/>
            <person name="Newton H."/>
            <person name="Sansom F."/>
            <person name="Jarraud S."/>
            <person name="Zidane N."/>
            <person name="Ma L."/>
            <person name="Bouchier C."/>
            <person name="Etienne J."/>
            <person name="Hartland E."/>
            <person name="Buchrieser C."/>
        </authorList>
    </citation>
    <scope>NUCLEOTIDE SEQUENCE [LARGE SCALE GENOMIC DNA]</scope>
    <source>
        <strain evidence="1 2">NSW150</strain>
    </source>
</reference>
<protein>
    <submittedName>
        <fullName evidence="1">Uncharacterized protein</fullName>
    </submittedName>
</protein>
<evidence type="ECO:0000313" key="1">
    <source>
        <dbReference type="EMBL" id="CBJ13243.1"/>
    </source>
</evidence>
<dbReference type="EMBL" id="FN650140">
    <property type="protein sequence ID" value="CBJ13243.1"/>
    <property type="molecule type" value="Genomic_DNA"/>
</dbReference>